<reference evidence="3 4" key="1">
    <citation type="journal article" date="2019" name="Int. J. Syst. Evol. Microbiol.">
        <title>The Global Catalogue of Microorganisms (GCM) 10K type strain sequencing project: providing services to taxonomists for standard genome sequencing and annotation.</title>
        <authorList>
            <consortium name="The Broad Institute Genomics Platform"/>
            <consortium name="The Broad Institute Genome Sequencing Center for Infectious Disease"/>
            <person name="Wu L."/>
            <person name="Ma J."/>
        </authorList>
    </citation>
    <scope>NUCLEOTIDE SEQUENCE [LARGE SCALE GENOMIC DNA]</scope>
    <source>
        <strain evidence="3 4">XZYJ18</strain>
    </source>
</reference>
<keyword evidence="4" id="KW-1185">Reference proteome</keyword>
<dbReference type="InterPro" id="IPR058285">
    <property type="entry name" value="DUF7979"/>
</dbReference>
<evidence type="ECO:0000313" key="4">
    <source>
        <dbReference type="Proteomes" id="UP001595945"/>
    </source>
</evidence>
<feature type="region of interest" description="Disordered" evidence="1">
    <location>
        <begin position="1"/>
        <end position="31"/>
    </location>
</feature>
<dbReference type="RefSeq" id="WP_254268600.1">
    <property type="nucleotide sequence ID" value="NZ_CP100400.1"/>
</dbReference>
<evidence type="ECO:0000256" key="1">
    <source>
        <dbReference type="SAM" id="MobiDB-lite"/>
    </source>
</evidence>
<dbReference type="Pfam" id="PF25934">
    <property type="entry name" value="DUF7979"/>
    <property type="match status" value="1"/>
</dbReference>
<comment type="caution">
    <text evidence="3">The sequence shown here is derived from an EMBL/GenBank/DDBJ whole genome shotgun (WGS) entry which is preliminary data.</text>
</comment>
<proteinExistence type="predicted"/>
<evidence type="ECO:0000259" key="2">
    <source>
        <dbReference type="Pfam" id="PF25934"/>
    </source>
</evidence>
<evidence type="ECO:0000313" key="3">
    <source>
        <dbReference type="EMBL" id="MFC4825769.1"/>
    </source>
</evidence>
<protein>
    <recommendedName>
        <fullName evidence="2">DUF7979 domain-containing protein</fullName>
    </recommendedName>
</protein>
<dbReference type="Proteomes" id="UP001595945">
    <property type="component" value="Unassembled WGS sequence"/>
</dbReference>
<dbReference type="EMBL" id="JBHSHT010000002">
    <property type="protein sequence ID" value="MFC4825769.1"/>
    <property type="molecule type" value="Genomic_DNA"/>
</dbReference>
<organism evidence="3 4">
    <name type="scientific">Halorussus aquaticus</name>
    <dbReference type="NCBI Taxonomy" id="2953748"/>
    <lineage>
        <taxon>Archaea</taxon>
        <taxon>Methanobacteriati</taxon>
        <taxon>Methanobacteriota</taxon>
        <taxon>Stenosarchaea group</taxon>
        <taxon>Halobacteria</taxon>
        <taxon>Halobacteriales</taxon>
        <taxon>Haladaptataceae</taxon>
        <taxon>Halorussus</taxon>
    </lineage>
</organism>
<sequence>MSSNTTSGAEGDGRTLHLRPTTTVPSGAPVRHFDELPETAKQFVAEYDDRTTVTVTPELATEFADEPVVVFSEYLRVELA</sequence>
<feature type="domain" description="DUF7979" evidence="2">
    <location>
        <begin position="15"/>
        <end position="77"/>
    </location>
</feature>
<name>A0ABD5Q780_9EURY</name>
<dbReference type="AlphaFoldDB" id="A0ABD5Q780"/>
<gene>
    <name evidence="3" type="ORF">ACFO9K_16050</name>
</gene>
<accession>A0ABD5Q780</accession>
<dbReference type="GeneID" id="73043505"/>